<dbReference type="AlphaFoldDB" id="A0A396SEH8"/>
<reference evidence="8 9" key="1">
    <citation type="submission" date="2018-08" db="EMBL/GenBank/DDBJ databases">
        <title>Lysinibacillus sp. YLB-03 draft genome sequence.</title>
        <authorList>
            <person name="Yu L."/>
        </authorList>
    </citation>
    <scope>NUCLEOTIDE SEQUENCE [LARGE SCALE GENOMIC DNA]</scope>
    <source>
        <strain evidence="8 9">YLB-03</strain>
    </source>
</reference>
<keyword evidence="9" id="KW-1185">Reference proteome</keyword>
<dbReference type="EMBL" id="QWEI01000001">
    <property type="protein sequence ID" value="RHW39926.1"/>
    <property type="molecule type" value="Genomic_DNA"/>
</dbReference>
<sequence length="121" mass="14039">MEPIQELLEISEKLLTHLTIIPTDKDNERDAFIQKMNELLNARGAIIDQLKDLKPNPIHSHPLKSELIQLDQGIREQLQKAKMTIADDLKQLQITKKSEQRYINPYAAVQVMDGTYYDKKK</sequence>
<protein>
    <recommendedName>
        <fullName evidence="7">Flagellar protein FliT</fullName>
    </recommendedName>
</protein>
<proteinExistence type="inferred from homology"/>
<dbReference type="Proteomes" id="UP000265692">
    <property type="component" value="Unassembled WGS sequence"/>
</dbReference>
<evidence type="ECO:0000256" key="4">
    <source>
        <dbReference type="ARBA" id="ARBA00023186"/>
    </source>
</evidence>
<evidence type="ECO:0000313" key="8">
    <source>
        <dbReference type="EMBL" id="RHW39926.1"/>
    </source>
</evidence>
<dbReference type="Pfam" id="PF05400">
    <property type="entry name" value="FliT"/>
    <property type="match status" value="1"/>
</dbReference>
<comment type="function">
    <text evidence="5">May act as an export chaperone for the filament capping protein FliD.</text>
</comment>
<evidence type="ECO:0000256" key="1">
    <source>
        <dbReference type="ARBA" id="ARBA00004514"/>
    </source>
</evidence>
<dbReference type="InterPro" id="IPR008622">
    <property type="entry name" value="FliT"/>
</dbReference>
<organism evidence="8 9">
    <name type="scientific">Ureibacillus yapensis</name>
    <dbReference type="NCBI Taxonomy" id="2304605"/>
    <lineage>
        <taxon>Bacteria</taxon>
        <taxon>Bacillati</taxon>
        <taxon>Bacillota</taxon>
        <taxon>Bacilli</taxon>
        <taxon>Bacillales</taxon>
        <taxon>Caryophanaceae</taxon>
        <taxon>Ureibacillus</taxon>
    </lineage>
</organism>
<name>A0A396SEH8_9BACL</name>
<evidence type="ECO:0000256" key="2">
    <source>
        <dbReference type="ARBA" id="ARBA00022490"/>
    </source>
</evidence>
<evidence type="ECO:0000313" key="9">
    <source>
        <dbReference type="Proteomes" id="UP000265692"/>
    </source>
</evidence>
<gene>
    <name evidence="8" type="ORF">D1B33_03510</name>
</gene>
<keyword evidence="8" id="KW-0966">Cell projection</keyword>
<keyword evidence="8" id="KW-0282">Flagellum</keyword>
<accession>A0A396SEH8</accession>
<comment type="similarity">
    <text evidence="6">Belongs to the bacillales FliT family.</text>
</comment>
<keyword evidence="8" id="KW-0969">Cilium</keyword>
<evidence type="ECO:0000256" key="7">
    <source>
        <dbReference type="ARBA" id="ARBA00093797"/>
    </source>
</evidence>
<comment type="caution">
    <text evidence="8">The sequence shown here is derived from an EMBL/GenBank/DDBJ whole genome shotgun (WGS) entry which is preliminary data.</text>
</comment>
<evidence type="ECO:0000256" key="3">
    <source>
        <dbReference type="ARBA" id="ARBA00022795"/>
    </source>
</evidence>
<evidence type="ECO:0000256" key="5">
    <source>
        <dbReference type="ARBA" id="ARBA00093765"/>
    </source>
</evidence>
<keyword evidence="3" id="KW-1005">Bacterial flagellum biogenesis</keyword>
<dbReference type="RefSeq" id="WP_118874936.1">
    <property type="nucleotide sequence ID" value="NZ_QWEI01000001.1"/>
</dbReference>
<evidence type="ECO:0000256" key="6">
    <source>
        <dbReference type="ARBA" id="ARBA00093785"/>
    </source>
</evidence>
<keyword evidence="4" id="KW-0143">Chaperone</keyword>
<keyword evidence="2" id="KW-0963">Cytoplasm</keyword>
<dbReference type="OrthoDB" id="2353131at2"/>
<comment type="subcellular location">
    <subcellularLocation>
        <location evidence="1">Cytoplasm</location>
        <location evidence="1">Cytosol</location>
    </subcellularLocation>
</comment>